<dbReference type="InterPro" id="IPR002104">
    <property type="entry name" value="Integrase_catalytic"/>
</dbReference>
<protein>
    <submittedName>
        <fullName evidence="5">Site-specific recombinase XerD</fullName>
    </submittedName>
</protein>
<evidence type="ECO:0000313" key="5">
    <source>
        <dbReference type="EMBL" id="SDI11016.1"/>
    </source>
</evidence>
<dbReference type="GO" id="GO:0006310">
    <property type="term" value="P:DNA recombination"/>
    <property type="evidence" value="ECO:0007669"/>
    <property type="project" value="UniProtKB-KW"/>
</dbReference>
<evidence type="ECO:0000256" key="1">
    <source>
        <dbReference type="ARBA" id="ARBA00008857"/>
    </source>
</evidence>
<dbReference type="PANTHER" id="PTHR30349:SF64">
    <property type="entry name" value="PROPHAGE INTEGRASE INTD-RELATED"/>
    <property type="match status" value="1"/>
</dbReference>
<keyword evidence="2" id="KW-0238">DNA-binding</keyword>
<name>A0A1G8HWI0_9FLAO</name>
<reference evidence="6" key="1">
    <citation type="submission" date="2016-10" db="EMBL/GenBank/DDBJ databases">
        <authorList>
            <person name="Varghese N."/>
            <person name="Submissions S."/>
        </authorList>
    </citation>
    <scope>NUCLEOTIDE SEQUENCE [LARGE SCALE GENOMIC DNA]</scope>
    <source>
        <strain evidence="6">DSM 17071</strain>
    </source>
</reference>
<dbReference type="GO" id="GO:0015074">
    <property type="term" value="P:DNA integration"/>
    <property type="evidence" value="ECO:0007669"/>
    <property type="project" value="InterPro"/>
</dbReference>
<dbReference type="PROSITE" id="PS51898">
    <property type="entry name" value="TYR_RECOMBINASE"/>
    <property type="match status" value="1"/>
</dbReference>
<dbReference type="InterPro" id="IPR011010">
    <property type="entry name" value="DNA_brk_join_enz"/>
</dbReference>
<accession>A0A1G8HWI0</accession>
<dbReference type="InterPro" id="IPR035386">
    <property type="entry name" value="Arm-DNA-bind_5"/>
</dbReference>
<evidence type="ECO:0000256" key="3">
    <source>
        <dbReference type="ARBA" id="ARBA00023172"/>
    </source>
</evidence>
<keyword evidence="3" id="KW-0233">DNA recombination</keyword>
<dbReference type="GO" id="GO:0003677">
    <property type="term" value="F:DNA binding"/>
    <property type="evidence" value="ECO:0007669"/>
    <property type="project" value="UniProtKB-KW"/>
</dbReference>
<comment type="similarity">
    <text evidence="1">Belongs to the 'phage' integrase family.</text>
</comment>
<feature type="domain" description="Tyr recombinase" evidence="4">
    <location>
        <begin position="221"/>
        <end position="395"/>
    </location>
</feature>
<dbReference type="InterPro" id="IPR025269">
    <property type="entry name" value="SAM-like_dom"/>
</dbReference>
<dbReference type="SUPFAM" id="SSF56349">
    <property type="entry name" value="DNA breaking-rejoining enzymes"/>
    <property type="match status" value="1"/>
</dbReference>
<dbReference type="InterPro" id="IPR013762">
    <property type="entry name" value="Integrase-like_cat_sf"/>
</dbReference>
<sequence>MNNNKLSILFLLQKVKINQQGKCPIRCRITFQQDRKEFSLGLFISPNYWNNKQQKAKPPNEENTFINSQLSLIKNEINQAFLFLQVNEEEFDVEDIFLQYKGDAPKRNKTILQLFQEHNDRIEKLIDKEYSIATLWKFKQARQLLKDFIKYSFNKGDYHFKDLDLKFIQDYEFFLKAERSLALATTNKMIQRFRKIVKLAISQDIINKEPFISYKVKHVKKEIVYLTTEELSKLEKYKFKAERLQIVADMFVLCCYTGLAYNEMTNLEKSHIVIGFDGNEWINMKRAKTQQILSIPLLNKSKMIIEKYNNADEIKVLPSLSNQKFNVYLKEIADIVGIDKRLTHHLARRTFATTVLLYNDVPMEIVSELLGHSKISITQESYAKIVNKKVSEQMGRLNSKLNKMGYS</sequence>
<dbReference type="Gene3D" id="1.10.150.130">
    <property type="match status" value="1"/>
</dbReference>
<dbReference type="Pfam" id="PF00589">
    <property type="entry name" value="Phage_integrase"/>
    <property type="match status" value="1"/>
</dbReference>
<dbReference type="Pfam" id="PF17293">
    <property type="entry name" value="Arm-DNA-bind_5"/>
    <property type="match status" value="1"/>
</dbReference>
<dbReference type="Gene3D" id="1.10.443.10">
    <property type="entry name" value="Intergrase catalytic core"/>
    <property type="match status" value="1"/>
</dbReference>
<dbReference type="PANTHER" id="PTHR30349">
    <property type="entry name" value="PHAGE INTEGRASE-RELATED"/>
    <property type="match status" value="1"/>
</dbReference>
<dbReference type="RefSeq" id="WP_089856736.1">
    <property type="nucleotide sequence ID" value="NZ_FNDW01000004.1"/>
</dbReference>
<dbReference type="InterPro" id="IPR050090">
    <property type="entry name" value="Tyrosine_recombinase_XerCD"/>
</dbReference>
<dbReference type="EMBL" id="FNDW01000004">
    <property type="protein sequence ID" value="SDI11016.1"/>
    <property type="molecule type" value="Genomic_DNA"/>
</dbReference>
<evidence type="ECO:0000256" key="2">
    <source>
        <dbReference type="ARBA" id="ARBA00023125"/>
    </source>
</evidence>
<keyword evidence="6" id="KW-1185">Reference proteome</keyword>
<proteinExistence type="inferred from homology"/>
<dbReference type="CDD" id="cd01185">
    <property type="entry name" value="INTN1_C_like"/>
    <property type="match status" value="1"/>
</dbReference>
<evidence type="ECO:0000259" key="4">
    <source>
        <dbReference type="PROSITE" id="PS51898"/>
    </source>
</evidence>
<dbReference type="AlphaFoldDB" id="A0A1G8HWI0"/>
<dbReference type="STRING" id="311334.SAMN05421846_104106"/>
<dbReference type="OrthoDB" id="1098628at2"/>
<dbReference type="Pfam" id="PF13102">
    <property type="entry name" value="Phage_int_SAM_5"/>
    <property type="match status" value="1"/>
</dbReference>
<evidence type="ECO:0000313" key="6">
    <source>
        <dbReference type="Proteomes" id="UP000198869"/>
    </source>
</evidence>
<organism evidence="5 6">
    <name type="scientific">Chryseobacterium taeanense</name>
    <dbReference type="NCBI Taxonomy" id="311334"/>
    <lineage>
        <taxon>Bacteria</taxon>
        <taxon>Pseudomonadati</taxon>
        <taxon>Bacteroidota</taxon>
        <taxon>Flavobacteriia</taxon>
        <taxon>Flavobacteriales</taxon>
        <taxon>Weeksellaceae</taxon>
        <taxon>Chryseobacterium group</taxon>
        <taxon>Chryseobacterium</taxon>
    </lineage>
</organism>
<dbReference type="InterPro" id="IPR010998">
    <property type="entry name" value="Integrase_recombinase_N"/>
</dbReference>
<gene>
    <name evidence="5" type="ORF">SAMN05421846_104106</name>
</gene>
<dbReference type="Proteomes" id="UP000198869">
    <property type="component" value="Unassembled WGS sequence"/>
</dbReference>